<reference evidence="1" key="1">
    <citation type="journal article" date="2021" name="Open Biol.">
        <title>Shared evolutionary footprints suggest mitochondrial oxidative damage underlies multiple complex I losses in fungi.</title>
        <authorList>
            <person name="Schikora-Tamarit M.A."/>
            <person name="Marcet-Houben M."/>
            <person name="Nosek J."/>
            <person name="Gabaldon T."/>
        </authorList>
    </citation>
    <scope>NUCLEOTIDE SEQUENCE</scope>
    <source>
        <strain evidence="1">CBS2887</strain>
    </source>
</reference>
<dbReference type="AlphaFoldDB" id="A0A9P8Q3V9"/>
<comment type="caution">
    <text evidence="1">The sequence shown here is derived from an EMBL/GenBank/DDBJ whole genome shotgun (WGS) entry which is preliminary data.</text>
</comment>
<accession>A0A9P8Q3V9</accession>
<sequence>MQFRRTEPNRFVDPEKRMLPGSSRLSVHLDRRVPGLWMVCCDQRQQSGFTSTVVPLHVPFRAVLDLPGEIGDNRGATIGHRDVLELQQRGQISCGVWMWRFESLDDLLNRLTLSFGGRVCVVVVPVMGPVSYLLQHRAQFFASSLVYNPCFIDKGQMCDPFGNLILVSQPQHDMRVWWQIFQNTADQLACLRVQPKEWIINNQQFRFFN</sequence>
<name>A0A9P8Q3V9_WICPI</name>
<organism evidence="1 2">
    <name type="scientific">Wickerhamomyces pijperi</name>
    <name type="common">Yeast</name>
    <name type="synonym">Pichia pijperi</name>
    <dbReference type="NCBI Taxonomy" id="599730"/>
    <lineage>
        <taxon>Eukaryota</taxon>
        <taxon>Fungi</taxon>
        <taxon>Dikarya</taxon>
        <taxon>Ascomycota</taxon>
        <taxon>Saccharomycotina</taxon>
        <taxon>Saccharomycetes</taxon>
        <taxon>Phaffomycetales</taxon>
        <taxon>Wickerhamomycetaceae</taxon>
        <taxon>Wickerhamomyces</taxon>
    </lineage>
</organism>
<protein>
    <submittedName>
        <fullName evidence="1">Uncharacterized protein</fullName>
    </submittedName>
</protein>
<dbReference type="Proteomes" id="UP000774326">
    <property type="component" value="Unassembled WGS sequence"/>
</dbReference>
<proteinExistence type="predicted"/>
<reference evidence="1" key="2">
    <citation type="submission" date="2021-01" db="EMBL/GenBank/DDBJ databases">
        <authorList>
            <person name="Schikora-Tamarit M.A."/>
        </authorList>
    </citation>
    <scope>NUCLEOTIDE SEQUENCE</scope>
    <source>
        <strain evidence="1">CBS2887</strain>
    </source>
</reference>
<keyword evidence="2" id="KW-1185">Reference proteome</keyword>
<gene>
    <name evidence="1" type="ORF">WICPIJ_006343</name>
</gene>
<dbReference type="EMBL" id="JAEUBG010003508">
    <property type="protein sequence ID" value="KAH3682680.1"/>
    <property type="molecule type" value="Genomic_DNA"/>
</dbReference>
<evidence type="ECO:0000313" key="2">
    <source>
        <dbReference type="Proteomes" id="UP000774326"/>
    </source>
</evidence>
<evidence type="ECO:0000313" key="1">
    <source>
        <dbReference type="EMBL" id="KAH3682680.1"/>
    </source>
</evidence>